<evidence type="ECO:0000313" key="2">
    <source>
        <dbReference type="EMBL" id="HDN84429.1"/>
    </source>
</evidence>
<feature type="domain" description="Integrase catalytic" evidence="1">
    <location>
        <begin position="19"/>
        <end position="75"/>
    </location>
</feature>
<evidence type="ECO:0000259" key="1">
    <source>
        <dbReference type="Pfam" id="PF00665"/>
    </source>
</evidence>
<dbReference type="SUPFAM" id="SSF53098">
    <property type="entry name" value="Ribonuclease H-like"/>
    <property type="match status" value="1"/>
</dbReference>
<dbReference type="EMBL" id="DRBC01000095">
    <property type="protein sequence ID" value="HDN84429.1"/>
    <property type="molecule type" value="Genomic_DNA"/>
</dbReference>
<sequence length="81" mass="9691">PHPGHKIYPYLLRNQKIQEVNQVWSTDITYIRMRHEWLYLVAIMDWMSRFILSFKLSTTLEVDFCIRALKRALAIGTPQDL</sequence>
<dbReference type="InterPro" id="IPR036397">
    <property type="entry name" value="RNaseH_sf"/>
</dbReference>
<dbReference type="GO" id="GO:0015074">
    <property type="term" value="P:DNA integration"/>
    <property type="evidence" value="ECO:0007669"/>
    <property type="project" value="InterPro"/>
</dbReference>
<dbReference type="Pfam" id="PF00665">
    <property type="entry name" value="rve"/>
    <property type="match status" value="1"/>
</dbReference>
<dbReference type="InterPro" id="IPR001584">
    <property type="entry name" value="Integrase_cat-core"/>
</dbReference>
<dbReference type="AlphaFoldDB" id="A0A7V0MYM3"/>
<dbReference type="GO" id="GO:0003676">
    <property type="term" value="F:nucleic acid binding"/>
    <property type="evidence" value="ECO:0007669"/>
    <property type="project" value="InterPro"/>
</dbReference>
<reference evidence="2" key="1">
    <citation type="journal article" date="2020" name="mSystems">
        <title>Genome- and Community-Level Interaction Insights into Carbon Utilization and Element Cycling Functions of Hydrothermarchaeota in Hydrothermal Sediment.</title>
        <authorList>
            <person name="Zhou Z."/>
            <person name="Liu Y."/>
            <person name="Xu W."/>
            <person name="Pan J."/>
            <person name="Luo Z.H."/>
            <person name="Li M."/>
        </authorList>
    </citation>
    <scope>NUCLEOTIDE SEQUENCE [LARGE SCALE GENOMIC DNA]</scope>
    <source>
        <strain evidence="2">HyVt-219</strain>
    </source>
</reference>
<feature type="non-terminal residue" evidence="2">
    <location>
        <position position="1"/>
    </location>
</feature>
<name>A0A7V0MYM3_UNCAE</name>
<dbReference type="PANTHER" id="PTHR46889:SF4">
    <property type="entry name" value="TRANSPOSASE INSO FOR INSERTION SEQUENCE ELEMENT IS911B-RELATED"/>
    <property type="match status" value="1"/>
</dbReference>
<dbReference type="PANTHER" id="PTHR46889">
    <property type="entry name" value="TRANSPOSASE INSF FOR INSERTION SEQUENCE IS3B-RELATED"/>
    <property type="match status" value="1"/>
</dbReference>
<protein>
    <submittedName>
        <fullName evidence="2">DDE domain-containing protein</fullName>
    </submittedName>
</protein>
<organism evidence="2">
    <name type="scientific">Aerophobetes bacterium</name>
    <dbReference type="NCBI Taxonomy" id="2030807"/>
    <lineage>
        <taxon>Bacteria</taxon>
        <taxon>Candidatus Aerophobota</taxon>
    </lineage>
</organism>
<gene>
    <name evidence="2" type="ORF">ENG47_01565</name>
</gene>
<accession>A0A7V0MYM3</accession>
<proteinExistence type="predicted"/>
<comment type="caution">
    <text evidence="2">The sequence shown here is derived from an EMBL/GenBank/DDBJ whole genome shotgun (WGS) entry which is preliminary data.</text>
</comment>
<dbReference type="Proteomes" id="UP000885660">
    <property type="component" value="Unassembled WGS sequence"/>
</dbReference>
<dbReference type="InterPro" id="IPR012337">
    <property type="entry name" value="RNaseH-like_sf"/>
</dbReference>
<dbReference type="Gene3D" id="3.30.420.10">
    <property type="entry name" value="Ribonuclease H-like superfamily/Ribonuclease H"/>
    <property type="match status" value="1"/>
</dbReference>
<dbReference type="InterPro" id="IPR050900">
    <property type="entry name" value="Transposase_IS3/IS150/IS904"/>
</dbReference>